<gene>
    <name evidence="2" type="ORF">PYCCODRAFT_1446403</name>
</gene>
<dbReference type="OrthoDB" id="3252187at2759"/>
<protein>
    <recommendedName>
        <fullName evidence="1">Integrase core domain-containing protein</fullName>
    </recommendedName>
</protein>
<dbReference type="AlphaFoldDB" id="A0A1Y2IHU0"/>
<sequence>MEEVRGAERGSYIWGRSVHNIRIERLWVEVTSGFGSKWKVLFQELEAMHGLNVDNDAHIWLLQHLFLDTINHDAEVWAAVWNEHAISRRGEAHMSPSQMFVQGLAEHGQRGILPADADTDVREPAEGQEGGIPGENVLYDGYGIDWDELQRTRIRAHNAENNVDDGELLNPFLSDRPDRLSHIEVPDARCPFTVEQVAMLDAHLSHLPCFARTTIQSCKELWVVALQVASTL</sequence>
<accession>A0A1Y2IHU0</accession>
<dbReference type="EMBL" id="KZ084121">
    <property type="protein sequence ID" value="OSD00093.1"/>
    <property type="molecule type" value="Genomic_DNA"/>
</dbReference>
<dbReference type="STRING" id="1353009.A0A1Y2IHU0"/>
<evidence type="ECO:0000313" key="2">
    <source>
        <dbReference type="EMBL" id="OSD00093.1"/>
    </source>
</evidence>
<proteinExistence type="predicted"/>
<dbReference type="Proteomes" id="UP000193067">
    <property type="component" value="Unassembled WGS sequence"/>
</dbReference>
<name>A0A1Y2IHU0_TRAC3</name>
<dbReference type="PANTHER" id="PTHR46791">
    <property type="entry name" value="EXPRESSED PROTEIN"/>
    <property type="match status" value="1"/>
</dbReference>
<reference evidence="2 3" key="1">
    <citation type="journal article" date="2015" name="Biotechnol. Biofuels">
        <title>Enhanced degradation of softwood versus hardwood by the white-rot fungus Pycnoporus coccineus.</title>
        <authorList>
            <person name="Couturier M."/>
            <person name="Navarro D."/>
            <person name="Chevret D."/>
            <person name="Henrissat B."/>
            <person name="Piumi F."/>
            <person name="Ruiz-Duenas F.J."/>
            <person name="Martinez A.T."/>
            <person name="Grigoriev I.V."/>
            <person name="Riley R."/>
            <person name="Lipzen A."/>
            <person name="Berrin J.G."/>
            <person name="Master E.R."/>
            <person name="Rosso M.N."/>
        </authorList>
    </citation>
    <scope>NUCLEOTIDE SEQUENCE [LARGE SCALE GENOMIC DNA]</scope>
    <source>
        <strain evidence="2 3">BRFM310</strain>
    </source>
</reference>
<feature type="domain" description="Integrase core" evidence="1">
    <location>
        <begin position="1"/>
        <end position="107"/>
    </location>
</feature>
<organism evidence="2 3">
    <name type="scientific">Trametes coccinea (strain BRFM310)</name>
    <name type="common">Pycnoporus coccineus</name>
    <dbReference type="NCBI Taxonomy" id="1353009"/>
    <lineage>
        <taxon>Eukaryota</taxon>
        <taxon>Fungi</taxon>
        <taxon>Dikarya</taxon>
        <taxon>Basidiomycota</taxon>
        <taxon>Agaricomycotina</taxon>
        <taxon>Agaricomycetes</taxon>
        <taxon>Polyporales</taxon>
        <taxon>Polyporaceae</taxon>
        <taxon>Trametes</taxon>
    </lineage>
</organism>
<dbReference type="InterPro" id="IPR058913">
    <property type="entry name" value="Integrase_dom_put"/>
</dbReference>
<evidence type="ECO:0000259" key="1">
    <source>
        <dbReference type="Pfam" id="PF24764"/>
    </source>
</evidence>
<dbReference type="Pfam" id="PF24764">
    <property type="entry name" value="rva_4"/>
    <property type="match status" value="1"/>
</dbReference>
<dbReference type="PANTHER" id="PTHR46791:SF5">
    <property type="entry name" value="CLR5 DOMAIN-CONTAINING PROTEIN-RELATED"/>
    <property type="match status" value="1"/>
</dbReference>
<evidence type="ECO:0000313" key="3">
    <source>
        <dbReference type="Proteomes" id="UP000193067"/>
    </source>
</evidence>
<keyword evidence="3" id="KW-1185">Reference proteome</keyword>